<evidence type="ECO:0000313" key="2">
    <source>
        <dbReference type="EMBL" id="ATP59853.1"/>
    </source>
</evidence>
<name>A0AAJ5NLI6_9BACT</name>
<dbReference type="Proteomes" id="UP000224629">
    <property type="component" value="Chromosome"/>
</dbReference>
<organism evidence="3 5">
    <name type="scientific">Mesomycoplasma dispar</name>
    <dbReference type="NCBI Taxonomy" id="86660"/>
    <lineage>
        <taxon>Bacteria</taxon>
        <taxon>Bacillati</taxon>
        <taxon>Mycoplasmatota</taxon>
        <taxon>Mycoplasmoidales</taxon>
        <taxon>Metamycoplasmataceae</taxon>
        <taxon>Mesomycoplasma</taxon>
    </lineage>
</organism>
<reference evidence="3 5" key="2">
    <citation type="submission" date="2019-01" db="EMBL/GenBank/DDBJ databases">
        <authorList>
            <consortium name="Pathogen Informatics"/>
        </authorList>
    </citation>
    <scope>NUCLEOTIDE SEQUENCE [LARGE SCALE GENOMIC DNA]</scope>
    <source>
        <strain evidence="3 5">NCTC10125</strain>
    </source>
</reference>
<feature type="transmembrane region" description="Helical" evidence="1">
    <location>
        <begin position="113"/>
        <end position="138"/>
    </location>
</feature>
<evidence type="ECO:0000256" key="1">
    <source>
        <dbReference type="SAM" id="Phobius"/>
    </source>
</evidence>
<evidence type="ECO:0000313" key="5">
    <source>
        <dbReference type="Proteomes" id="UP000289629"/>
    </source>
</evidence>
<dbReference type="EMBL" id="CP024161">
    <property type="protein sequence ID" value="ATP59853.1"/>
    <property type="molecule type" value="Genomic_DNA"/>
</dbReference>
<keyword evidence="1" id="KW-1133">Transmembrane helix</keyword>
<dbReference type="KEGG" id="mds:MDIS_03100"/>
<dbReference type="AlphaFoldDB" id="A0AAJ5NLI6"/>
<feature type="transmembrane region" description="Helical" evidence="1">
    <location>
        <begin position="76"/>
        <end position="101"/>
    </location>
</feature>
<evidence type="ECO:0000313" key="3">
    <source>
        <dbReference type="EMBL" id="VEU62192.1"/>
    </source>
</evidence>
<dbReference type="EMBL" id="LR214971">
    <property type="protein sequence ID" value="VEU62192.1"/>
    <property type="molecule type" value="Genomic_DNA"/>
</dbReference>
<reference evidence="2 4" key="1">
    <citation type="submission" date="2017-10" db="EMBL/GenBank/DDBJ databases">
        <title>Genome-wide analysis of the first isolated strain mycoplasma dispar GS01.</title>
        <authorList>
            <person name="Hao H."/>
            <person name="Chen S."/>
            <person name="Zhao P."/>
            <person name="Chu Y."/>
            <person name="Liu Y."/>
        </authorList>
    </citation>
    <scope>NUCLEOTIDE SEQUENCE [LARGE SCALE GENOMIC DNA]</scope>
    <source>
        <strain evidence="2 4">GS01</strain>
    </source>
</reference>
<keyword evidence="1" id="KW-0812">Transmembrane</keyword>
<sequence>MTNTKQNLKTRLRYVFLGKLPMERKYRPKIIEYAYLFFGNFIIFTFSVLILLLFAKYEWKITKNWNLILANEFSSYFWKFLISISISAWIVNVVLCIHLIYILSKTENYKWIAYLSVFINVLPIFSFLNLIISIFGFYKHKIVFK</sequence>
<dbReference type="Proteomes" id="UP000289629">
    <property type="component" value="Chromosome"/>
</dbReference>
<gene>
    <name evidence="2" type="ORF">CSW10_02875</name>
    <name evidence="3" type="ORF">NCTC10125_00584</name>
</gene>
<evidence type="ECO:0000313" key="4">
    <source>
        <dbReference type="Proteomes" id="UP000224629"/>
    </source>
</evidence>
<proteinExistence type="predicted"/>
<accession>A0AAJ5NLI6</accession>
<feature type="transmembrane region" description="Helical" evidence="1">
    <location>
        <begin position="33"/>
        <end position="55"/>
    </location>
</feature>
<protein>
    <submittedName>
        <fullName evidence="3">Uncharacterized protein</fullName>
    </submittedName>
</protein>
<keyword evidence="1" id="KW-0472">Membrane</keyword>
<keyword evidence="4" id="KW-1185">Reference proteome</keyword>